<evidence type="ECO:0000256" key="3">
    <source>
        <dbReference type="ARBA" id="ARBA00023134"/>
    </source>
</evidence>
<dbReference type="GO" id="GO:0032482">
    <property type="term" value="P:Rab protein signal transduction"/>
    <property type="evidence" value="ECO:0007669"/>
    <property type="project" value="InterPro"/>
</dbReference>
<evidence type="ECO:0000313" key="9">
    <source>
        <dbReference type="Proteomes" id="UP000792457"/>
    </source>
</evidence>
<dbReference type="PRINTS" id="PR00449">
    <property type="entry name" value="RASTRNSFRMNG"/>
</dbReference>
<evidence type="ECO:0000256" key="7">
    <source>
        <dbReference type="ARBA" id="ARBA00037868"/>
    </source>
</evidence>
<dbReference type="SUPFAM" id="SSF52540">
    <property type="entry name" value="P-loop containing nucleoside triphosphate hydrolases"/>
    <property type="match status" value="1"/>
</dbReference>
<keyword evidence="9" id="KW-1185">Reference proteome</keyword>
<dbReference type="FunFam" id="3.40.50.300:FF:002685">
    <property type="entry name" value="RAB33A, member RAS oncogene family"/>
    <property type="match status" value="1"/>
</dbReference>
<reference evidence="8" key="1">
    <citation type="submission" date="2013-04" db="EMBL/GenBank/DDBJ databases">
        <authorList>
            <person name="Qu J."/>
            <person name="Murali S.C."/>
            <person name="Bandaranaike D."/>
            <person name="Bellair M."/>
            <person name="Blankenburg K."/>
            <person name="Chao H."/>
            <person name="Dinh H."/>
            <person name="Doddapaneni H."/>
            <person name="Downs B."/>
            <person name="Dugan-Rocha S."/>
            <person name="Elkadiri S."/>
            <person name="Gnanaolivu R.D."/>
            <person name="Hernandez B."/>
            <person name="Javaid M."/>
            <person name="Jayaseelan J.C."/>
            <person name="Lee S."/>
            <person name="Li M."/>
            <person name="Ming W."/>
            <person name="Munidasa M."/>
            <person name="Muniz J."/>
            <person name="Nguyen L."/>
            <person name="Ongeri F."/>
            <person name="Osuji N."/>
            <person name="Pu L.-L."/>
            <person name="Puazo M."/>
            <person name="Qu C."/>
            <person name="Quiroz J."/>
            <person name="Raj R."/>
            <person name="Weissenberger G."/>
            <person name="Xin Y."/>
            <person name="Zou X."/>
            <person name="Han Y."/>
            <person name="Richards S."/>
            <person name="Worley K."/>
            <person name="Muzny D."/>
            <person name="Gibbs R."/>
        </authorList>
    </citation>
    <scope>NUCLEOTIDE SEQUENCE</scope>
    <source>
        <strain evidence="8">Sampled in the wild</strain>
    </source>
</reference>
<comment type="similarity">
    <text evidence="1">Belongs to the small GTPase superfamily. Rab family.</text>
</comment>
<accession>A0A8K0P709</accession>
<dbReference type="OrthoDB" id="10006973at2759"/>
<dbReference type="InterPro" id="IPR027417">
    <property type="entry name" value="P-loop_NTPase"/>
</dbReference>
<dbReference type="PANTHER" id="PTHR47978">
    <property type="match status" value="1"/>
</dbReference>
<dbReference type="PROSITE" id="PS51419">
    <property type="entry name" value="RAB"/>
    <property type="match status" value="1"/>
</dbReference>
<comment type="caution">
    <text evidence="8">The sequence shown here is derived from an EMBL/GenBank/DDBJ whole genome shotgun (WGS) entry which is preliminary data.</text>
</comment>
<dbReference type="Proteomes" id="UP000792457">
    <property type="component" value="Unassembled WGS sequence"/>
</dbReference>
<keyword evidence="2" id="KW-0547">Nucleotide-binding</keyword>
<dbReference type="EMBL" id="KZ308998">
    <property type="protein sequence ID" value="KAG8236211.1"/>
    <property type="molecule type" value="Genomic_DNA"/>
</dbReference>
<dbReference type="InterPro" id="IPR005225">
    <property type="entry name" value="Small_GTP-bd"/>
</dbReference>
<dbReference type="GO" id="GO:0005525">
    <property type="term" value="F:GTP binding"/>
    <property type="evidence" value="ECO:0007669"/>
    <property type="project" value="UniProtKB-KW"/>
</dbReference>
<name>A0A8K0P709_LADFU</name>
<keyword evidence="4" id="KW-0472">Membrane</keyword>
<dbReference type="PROSITE" id="PS51421">
    <property type="entry name" value="RAS"/>
    <property type="match status" value="1"/>
</dbReference>
<dbReference type="AlphaFoldDB" id="A0A8K0P709"/>
<keyword evidence="3" id="KW-0342">GTP-binding</keyword>
<protein>
    <recommendedName>
        <fullName evidence="10">Ras-related protein Rab-33B</fullName>
    </recommendedName>
</protein>
<evidence type="ECO:0000256" key="2">
    <source>
        <dbReference type="ARBA" id="ARBA00022741"/>
    </source>
</evidence>
<evidence type="ECO:0000313" key="8">
    <source>
        <dbReference type="EMBL" id="KAG8236211.1"/>
    </source>
</evidence>
<evidence type="ECO:0008006" key="10">
    <source>
        <dbReference type="Google" id="ProtNLM"/>
    </source>
</evidence>
<sequence>MVDNSIESEKQVYQHGTYSRNKKVFKIIVLGDSNVGKTCLTYRFCESKFLSKPEATIGLDFREKTLTVDGEEIKLQLWDTAGQERFRKSMVAHYYRNVHAVILVYDVTKPSSFQGLNHWIEECNSHNLTREIPRLLIGNKCDSGETRAVQTSVAQKFADFHNMPLFETSAKEESERDNISGIFLTLAHKLKNQKPMMMPAPKVPSEHLLRADVISITRETVQSNSHSQEGSCYC</sequence>
<reference evidence="8" key="2">
    <citation type="submission" date="2017-10" db="EMBL/GenBank/DDBJ databases">
        <title>Ladona fulva Genome sequencing and assembly.</title>
        <authorList>
            <person name="Murali S."/>
            <person name="Richards S."/>
            <person name="Bandaranaike D."/>
            <person name="Bellair M."/>
            <person name="Blankenburg K."/>
            <person name="Chao H."/>
            <person name="Dinh H."/>
            <person name="Doddapaneni H."/>
            <person name="Dugan-Rocha S."/>
            <person name="Elkadiri S."/>
            <person name="Gnanaolivu R."/>
            <person name="Hernandez B."/>
            <person name="Skinner E."/>
            <person name="Javaid M."/>
            <person name="Lee S."/>
            <person name="Li M."/>
            <person name="Ming W."/>
            <person name="Munidasa M."/>
            <person name="Muniz J."/>
            <person name="Nguyen L."/>
            <person name="Hughes D."/>
            <person name="Osuji N."/>
            <person name="Pu L.-L."/>
            <person name="Puazo M."/>
            <person name="Qu C."/>
            <person name="Quiroz J."/>
            <person name="Raj R."/>
            <person name="Weissenberger G."/>
            <person name="Xin Y."/>
            <person name="Zou X."/>
            <person name="Han Y."/>
            <person name="Worley K."/>
            <person name="Muzny D."/>
            <person name="Gibbs R."/>
        </authorList>
    </citation>
    <scope>NUCLEOTIDE SEQUENCE</scope>
    <source>
        <strain evidence="8">Sampled in the wild</strain>
    </source>
</reference>
<keyword evidence="6" id="KW-0636">Prenylation</keyword>
<dbReference type="Pfam" id="PF00071">
    <property type="entry name" value="Ras"/>
    <property type="match status" value="1"/>
</dbReference>
<dbReference type="Gene3D" id="3.40.50.300">
    <property type="entry name" value="P-loop containing nucleotide triphosphate hydrolases"/>
    <property type="match status" value="1"/>
</dbReference>
<gene>
    <name evidence="8" type="ORF">J437_LFUL016215</name>
</gene>
<evidence type="ECO:0000256" key="5">
    <source>
        <dbReference type="ARBA" id="ARBA00023288"/>
    </source>
</evidence>
<organism evidence="8 9">
    <name type="scientific">Ladona fulva</name>
    <name type="common">Scarce chaser dragonfly</name>
    <name type="synonym">Libellula fulva</name>
    <dbReference type="NCBI Taxonomy" id="123851"/>
    <lineage>
        <taxon>Eukaryota</taxon>
        <taxon>Metazoa</taxon>
        <taxon>Ecdysozoa</taxon>
        <taxon>Arthropoda</taxon>
        <taxon>Hexapoda</taxon>
        <taxon>Insecta</taxon>
        <taxon>Pterygota</taxon>
        <taxon>Palaeoptera</taxon>
        <taxon>Odonata</taxon>
        <taxon>Epiprocta</taxon>
        <taxon>Anisoptera</taxon>
        <taxon>Libelluloidea</taxon>
        <taxon>Libellulidae</taxon>
        <taxon>Ladona</taxon>
    </lineage>
</organism>
<evidence type="ECO:0000256" key="4">
    <source>
        <dbReference type="ARBA" id="ARBA00023136"/>
    </source>
</evidence>
<dbReference type="SMART" id="SM00175">
    <property type="entry name" value="RAB"/>
    <property type="match status" value="1"/>
</dbReference>
<dbReference type="SMART" id="SM00174">
    <property type="entry name" value="RHO"/>
    <property type="match status" value="1"/>
</dbReference>
<dbReference type="SMART" id="SM00176">
    <property type="entry name" value="RAN"/>
    <property type="match status" value="1"/>
</dbReference>
<evidence type="ECO:0000256" key="6">
    <source>
        <dbReference type="ARBA" id="ARBA00023289"/>
    </source>
</evidence>
<comment type="subcellular location">
    <subcellularLocation>
        <location evidence="7">Endomembrane system</location>
        <topology evidence="7">Lipid-anchor</topology>
    </subcellularLocation>
</comment>
<evidence type="ECO:0000256" key="1">
    <source>
        <dbReference type="ARBA" id="ARBA00006270"/>
    </source>
</evidence>
<dbReference type="GO" id="GO:0012505">
    <property type="term" value="C:endomembrane system"/>
    <property type="evidence" value="ECO:0007669"/>
    <property type="project" value="UniProtKB-SubCell"/>
</dbReference>
<dbReference type="SMART" id="SM00173">
    <property type="entry name" value="RAS"/>
    <property type="match status" value="1"/>
</dbReference>
<dbReference type="InterPro" id="IPR041822">
    <property type="entry name" value="Rab33A/B"/>
</dbReference>
<dbReference type="CDD" id="cd04115">
    <property type="entry name" value="Rab33B_Rab33A"/>
    <property type="match status" value="1"/>
</dbReference>
<keyword evidence="5" id="KW-0449">Lipoprotein</keyword>
<dbReference type="GO" id="GO:0003924">
    <property type="term" value="F:GTPase activity"/>
    <property type="evidence" value="ECO:0007669"/>
    <property type="project" value="InterPro"/>
</dbReference>
<dbReference type="NCBIfam" id="TIGR00231">
    <property type="entry name" value="small_GTP"/>
    <property type="match status" value="1"/>
</dbReference>
<proteinExistence type="inferred from homology"/>
<dbReference type="InterPro" id="IPR001806">
    <property type="entry name" value="Small_GTPase"/>
</dbReference>